<evidence type="ECO:0000313" key="13">
    <source>
        <dbReference type="Proteomes" id="UP001461498"/>
    </source>
</evidence>
<keyword evidence="9" id="KW-1133">Transmembrane helix</keyword>
<dbReference type="Pfam" id="PF05649">
    <property type="entry name" value="Peptidase_M13_N"/>
    <property type="match status" value="1"/>
</dbReference>
<evidence type="ECO:0000256" key="3">
    <source>
        <dbReference type="ARBA" id="ARBA00007357"/>
    </source>
</evidence>
<dbReference type="Gene3D" id="3.40.390.10">
    <property type="entry name" value="Collagenase (Catalytic Domain)"/>
    <property type="match status" value="1"/>
</dbReference>
<evidence type="ECO:0000313" key="12">
    <source>
        <dbReference type="EMBL" id="KAK9498965.1"/>
    </source>
</evidence>
<evidence type="ECO:0000256" key="5">
    <source>
        <dbReference type="ARBA" id="ARBA00022723"/>
    </source>
</evidence>
<keyword evidence="9" id="KW-0472">Membrane</keyword>
<sequence length="810" mass="92889">MFFQKLGLKIRRMQPATNAVRPTTAEGNGIWISSNSNSESPLPPQILYANNGNATVYKNKSRKRIQRLLFISASIICILFLALCIAVYFVAEMKERGNICFSSKCVKAAATLLNSMDSSVNPCDNFYKFACGNWRSTHPADEPLFVNNWFQLSYKIQRRDAIDFLEQENKADEPQCINEARMVYRACLDFDSMEVNGLPALWSLLDNLGLPRNPLTNKDLIQPWIRSVAKVRRYIGVDLLVGTGILPSLTNSSLNNLVVGVPADEQVLPGTRWRWEDKVQLERFKKKLKDEGDQIVKGWKKYATKLIEYVIEKGDNTSTVDEQLLMDAAYMLLDINREVLLLQDEDSVRQASLQGIPDVYTMGELQNIVNNASKTGASKLNWKDFFGAIYEDISEERMDFDDSEPIIVQNLPYILLVAELVDNTDDKTLELLVWWTVIYAVAPHVNEDMKELKEIFVKKILEIPAAESRKEICSDTVSKLMSGAVGWQVTYFAKNETIEKVIDILKNVRSSFGNFIYALDWMDEPTKTVTIEKLYSMNMYIGYPKWYNDWDLMNTLYANVSLKNDTHLENVLNLLNELLYEELSSLDYVNTLSSDVFDPLDINAYYDPTSNTITVPYGLLQQPYYDMGLEALNYGAIGTILGHELTHGLDNTGRMYDKFGNYRVWWSNYSSEEYTKREDCYQKMYSNFYLEHIDQNVDGAKTLGENIADDGGVRDALAAYKSYVKKNGKEAKLPGFKNYTHDQLFFLSFANMWCSEYSDEALVRTAQDDEHSPNFVRVLVVLQNYHEFSETWNCPKGSYMNPEKKCNLWI</sequence>
<dbReference type="GO" id="GO:0005886">
    <property type="term" value="C:plasma membrane"/>
    <property type="evidence" value="ECO:0007669"/>
    <property type="project" value="UniProtKB-SubCell"/>
</dbReference>
<feature type="domain" description="Peptidase M13 C-terminal" evidence="10">
    <location>
        <begin position="603"/>
        <end position="808"/>
    </location>
</feature>
<dbReference type="InterPro" id="IPR000718">
    <property type="entry name" value="Peptidase_M13"/>
</dbReference>
<dbReference type="PANTHER" id="PTHR11733:SF133">
    <property type="entry name" value="PHOSPHATE-REGULATING NEUTRAL ENDOPEPTIDASE PHEX"/>
    <property type="match status" value="1"/>
</dbReference>
<keyword evidence="7" id="KW-0862">Zinc</keyword>
<dbReference type="SUPFAM" id="SSF55486">
    <property type="entry name" value="Metalloproteases ('zincins'), catalytic domain"/>
    <property type="match status" value="1"/>
</dbReference>
<organism evidence="12 13">
    <name type="scientific">Rhynocoris fuscipes</name>
    <dbReference type="NCBI Taxonomy" id="488301"/>
    <lineage>
        <taxon>Eukaryota</taxon>
        <taxon>Metazoa</taxon>
        <taxon>Ecdysozoa</taxon>
        <taxon>Arthropoda</taxon>
        <taxon>Hexapoda</taxon>
        <taxon>Insecta</taxon>
        <taxon>Pterygota</taxon>
        <taxon>Neoptera</taxon>
        <taxon>Paraneoptera</taxon>
        <taxon>Hemiptera</taxon>
        <taxon>Heteroptera</taxon>
        <taxon>Panheteroptera</taxon>
        <taxon>Cimicomorpha</taxon>
        <taxon>Reduviidae</taxon>
        <taxon>Harpactorinae</taxon>
        <taxon>Harpactorini</taxon>
        <taxon>Rhynocoris</taxon>
    </lineage>
</organism>
<accession>A0AAW1CLK9</accession>
<gene>
    <name evidence="12" type="ORF">O3M35_003496</name>
</gene>
<comment type="cofactor">
    <cofactor evidence="1">
        <name>Zn(2+)</name>
        <dbReference type="ChEBI" id="CHEBI:29105"/>
    </cofactor>
</comment>
<evidence type="ECO:0000256" key="2">
    <source>
        <dbReference type="ARBA" id="ARBA00004401"/>
    </source>
</evidence>
<keyword evidence="9" id="KW-0812">Transmembrane</keyword>
<comment type="subcellular location">
    <subcellularLocation>
        <location evidence="2">Cell membrane</location>
        <topology evidence="2">Single-pass type II membrane protein</topology>
    </subcellularLocation>
</comment>
<dbReference type="GO" id="GO:0046872">
    <property type="term" value="F:metal ion binding"/>
    <property type="evidence" value="ECO:0007669"/>
    <property type="project" value="UniProtKB-KW"/>
</dbReference>
<dbReference type="InterPro" id="IPR024079">
    <property type="entry name" value="MetalloPept_cat_dom_sf"/>
</dbReference>
<dbReference type="EMBL" id="JAPXFL010000012">
    <property type="protein sequence ID" value="KAK9498965.1"/>
    <property type="molecule type" value="Genomic_DNA"/>
</dbReference>
<dbReference type="PROSITE" id="PS51885">
    <property type="entry name" value="NEPRILYSIN"/>
    <property type="match status" value="1"/>
</dbReference>
<dbReference type="PANTHER" id="PTHR11733">
    <property type="entry name" value="ZINC METALLOPROTEASE FAMILY M13 NEPRILYSIN-RELATED"/>
    <property type="match status" value="1"/>
</dbReference>
<keyword evidence="6" id="KW-0378">Hydrolase</keyword>
<dbReference type="AlphaFoldDB" id="A0AAW1CLK9"/>
<dbReference type="GO" id="GO:0004222">
    <property type="term" value="F:metalloendopeptidase activity"/>
    <property type="evidence" value="ECO:0007669"/>
    <property type="project" value="InterPro"/>
</dbReference>
<dbReference type="CDD" id="cd08662">
    <property type="entry name" value="M13"/>
    <property type="match status" value="1"/>
</dbReference>
<dbReference type="Gene3D" id="1.10.1380.10">
    <property type="entry name" value="Neutral endopeptidase , domain2"/>
    <property type="match status" value="1"/>
</dbReference>
<keyword evidence="13" id="KW-1185">Reference proteome</keyword>
<keyword evidence="4" id="KW-0645">Protease</keyword>
<evidence type="ECO:0000256" key="4">
    <source>
        <dbReference type="ARBA" id="ARBA00022670"/>
    </source>
</evidence>
<protein>
    <submittedName>
        <fullName evidence="12">Uncharacterized protein</fullName>
    </submittedName>
</protein>
<evidence type="ECO:0000256" key="9">
    <source>
        <dbReference type="SAM" id="Phobius"/>
    </source>
</evidence>
<proteinExistence type="inferred from homology"/>
<evidence type="ECO:0000259" key="10">
    <source>
        <dbReference type="Pfam" id="PF01431"/>
    </source>
</evidence>
<dbReference type="Pfam" id="PF01431">
    <property type="entry name" value="Peptidase_M13"/>
    <property type="match status" value="1"/>
</dbReference>
<dbReference type="GO" id="GO:0016485">
    <property type="term" value="P:protein processing"/>
    <property type="evidence" value="ECO:0007669"/>
    <property type="project" value="TreeGrafter"/>
</dbReference>
<feature type="domain" description="Peptidase M13 N-terminal" evidence="11">
    <location>
        <begin position="122"/>
        <end position="544"/>
    </location>
</feature>
<dbReference type="InterPro" id="IPR018497">
    <property type="entry name" value="Peptidase_M13_C"/>
</dbReference>
<name>A0AAW1CLK9_9HEMI</name>
<dbReference type="InterPro" id="IPR008753">
    <property type="entry name" value="Peptidase_M13_N"/>
</dbReference>
<evidence type="ECO:0000256" key="8">
    <source>
        <dbReference type="ARBA" id="ARBA00023049"/>
    </source>
</evidence>
<evidence type="ECO:0000259" key="11">
    <source>
        <dbReference type="Pfam" id="PF05649"/>
    </source>
</evidence>
<feature type="transmembrane region" description="Helical" evidence="9">
    <location>
        <begin position="68"/>
        <end position="91"/>
    </location>
</feature>
<dbReference type="Proteomes" id="UP001461498">
    <property type="component" value="Unassembled WGS sequence"/>
</dbReference>
<comment type="caution">
    <text evidence="12">The sequence shown here is derived from an EMBL/GenBank/DDBJ whole genome shotgun (WGS) entry which is preliminary data.</text>
</comment>
<keyword evidence="8" id="KW-0482">Metalloprotease</keyword>
<comment type="similarity">
    <text evidence="3">Belongs to the peptidase M13 family.</text>
</comment>
<evidence type="ECO:0000256" key="6">
    <source>
        <dbReference type="ARBA" id="ARBA00022801"/>
    </source>
</evidence>
<dbReference type="InterPro" id="IPR042089">
    <property type="entry name" value="Peptidase_M13_dom_2"/>
</dbReference>
<reference evidence="12 13" key="1">
    <citation type="submission" date="2022-12" db="EMBL/GenBank/DDBJ databases">
        <title>Chromosome-level genome assembly of true bugs.</title>
        <authorList>
            <person name="Ma L."/>
            <person name="Li H."/>
        </authorList>
    </citation>
    <scope>NUCLEOTIDE SEQUENCE [LARGE SCALE GENOMIC DNA]</scope>
    <source>
        <strain evidence="12">Lab_2022b</strain>
    </source>
</reference>
<evidence type="ECO:0000256" key="7">
    <source>
        <dbReference type="ARBA" id="ARBA00022833"/>
    </source>
</evidence>
<evidence type="ECO:0000256" key="1">
    <source>
        <dbReference type="ARBA" id="ARBA00001947"/>
    </source>
</evidence>
<dbReference type="PRINTS" id="PR00786">
    <property type="entry name" value="NEPRILYSIN"/>
</dbReference>
<keyword evidence="5" id="KW-0479">Metal-binding</keyword>